<evidence type="ECO:0000313" key="3">
    <source>
        <dbReference type="Proteomes" id="UP001215280"/>
    </source>
</evidence>
<evidence type="ECO:0008006" key="4">
    <source>
        <dbReference type="Google" id="ProtNLM"/>
    </source>
</evidence>
<reference evidence="2" key="1">
    <citation type="submission" date="2023-03" db="EMBL/GenBank/DDBJ databases">
        <title>Massive genome expansion in bonnet fungi (Mycena s.s.) driven by repeated elements and novel gene families across ecological guilds.</title>
        <authorList>
            <consortium name="Lawrence Berkeley National Laboratory"/>
            <person name="Harder C.B."/>
            <person name="Miyauchi S."/>
            <person name="Viragh M."/>
            <person name="Kuo A."/>
            <person name="Thoen E."/>
            <person name="Andreopoulos B."/>
            <person name="Lu D."/>
            <person name="Skrede I."/>
            <person name="Drula E."/>
            <person name="Henrissat B."/>
            <person name="Morin E."/>
            <person name="Kohler A."/>
            <person name="Barry K."/>
            <person name="LaButti K."/>
            <person name="Morin E."/>
            <person name="Salamov A."/>
            <person name="Lipzen A."/>
            <person name="Mereny Z."/>
            <person name="Hegedus B."/>
            <person name="Baldrian P."/>
            <person name="Stursova M."/>
            <person name="Weitz H."/>
            <person name="Taylor A."/>
            <person name="Grigoriev I.V."/>
            <person name="Nagy L.G."/>
            <person name="Martin F."/>
            <person name="Kauserud H."/>
        </authorList>
    </citation>
    <scope>NUCLEOTIDE SEQUENCE</scope>
    <source>
        <strain evidence="2">CBHHK188m</strain>
    </source>
</reference>
<gene>
    <name evidence="2" type="ORF">DFH07DRAFT_971483</name>
</gene>
<organism evidence="2 3">
    <name type="scientific">Mycena maculata</name>
    <dbReference type="NCBI Taxonomy" id="230809"/>
    <lineage>
        <taxon>Eukaryota</taxon>
        <taxon>Fungi</taxon>
        <taxon>Dikarya</taxon>
        <taxon>Basidiomycota</taxon>
        <taxon>Agaricomycotina</taxon>
        <taxon>Agaricomycetes</taxon>
        <taxon>Agaricomycetidae</taxon>
        <taxon>Agaricales</taxon>
        <taxon>Marasmiineae</taxon>
        <taxon>Mycenaceae</taxon>
        <taxon>Mycena</taxon>
    </lineage>
</organism>
<proteinExistence type="predicted"/>
<dbReference type="EMBL" id="JARJLG010000245">
    <property type="protein sequence ID" value="KAJ7723626.1"/>
    <property type="molecule type" value="Genomic_DNA"/>
</dbReference>
<feature type="chain" id="PRO_5041906674" description="Secreted protein" evidence="1">
    <location>
        <begin position="20"/>
        <end position="92"/>
    </location>
</feature>
<dbReference type="Proteomes" id="UP001215280">
    <property type="component" value="Unassembled WGS sequence"/>
</dbReference>
<evidence type="ECO:0000313" key="2">
    <source>
        <dbReference type="EMBL" id="KAJ7723626.1"/>
    </source>
</evidence>
<sequence length="92" mass="9416">MSSKPPLLATSILLSLAAATPTTQPTSAQWCEIVRPSSSTAVSVSRAALDVPTVSLNCARITVAAKTGSVGASVVCGTPDTEWRAHHNQITA</sequence>
<name>A0AAD7HLZ3_9AGAR</name>
<dbReference type="AlphaFoldDB" id="A0AAD7HLZ3"/>
<keyword evidence="1" id="KW-0732">Signal</keyword>
<comment type="caution">
    <text evidence="2">The sequence shown here is derived from an EMBL/GenBank/DDBJ whole genome shotgun (WGS) entry which is preliminary data.</text>
</comment>
<evidence type="ECO:0000256" key="1">
    <source>
        <dbReference type="SAM" id="SignalP"/>
    </source>
</evidence>
<protein>
    <recommendedName>
        <fullName evidence="4">Secreted protein</fullName>
    </recommendedName>
</protein>
<keyword evidence="3" id="KW-1185">Reference proteome</keyword>
<accession>A0AAD7HLZ3</accession>
<feature type="signal peptide" evidence="1">
    <location>
        <begin position="1"/>
        <end position="19"/>
    </location>
</feature>